<evidence type="ECO:0000313" key="2">
    <source>
        <dbReference type="EMBL" id="MFC3760385.1"/>
    </source>
</evidence>
<accession>A0ABV7Y557</accession>
<name>A0ABV7Y557_9ACTN</name>
<organism evidence="2 3">
    <name type="scientific">Tenggerimyces flavus</name>
    <dbReference type="NCBI Taxonomy" id="1708749"/>
    <lineage>
        <taxon>Bacteria</taxon>
        <taxon>Bacillati</taxon>
        <taxon>Actinomycetota</taxon>
        <taxon>Actinomycetes</taxon>
        <taxon>Propionibacteriales</taxon>
        <taxon>Nocardioidaceae</taxon>
        <taxon>Tenggerimyces</taxon>
    </lineage>
</organism>
<dbReference type="Gene3D" id="3.90.1200.10">
    <property type="match status" value="1"/>
</dbReference>
<dbReference type="InterPro" id="IPR051678">
    <property type="entry name" value="AGP_Transferase"/>
</dbReference>
<dbReference type="PANTHER" id="PTHR21310">
    <property type="entry name" value="AMINOGLYCOSIDE PHOSPHOTRANSFERASE-RELATED-RELATED"/>
    <property type="match status" value="1"/>
</dbReference>
<dbReference type="SUPFAM" id="SSF56112">
    <property type="entry name" value="Protein kinase-like (PK-like)"/>
    <property type="match status" value="1"/>
</dbReference>
<protein>
    <submittedName>
        <fullName evidence="2">Phosphotransferase family protein</fullName>
    </submittedName>
</protein>
<gene>
    <name evidence="2" type="ORF">ACFOUW_06020</name>
</gene>
<evidence type="ECO:0000313" key="3">
    <source>
        <dbReference type="Proteomes" id="UP001595699"/>
    </source>
</evidence>
<proteinExistence type="predicted"/>
<dbReference type="Proteomes" id="UP001595699">
    <property type="component" value="Unassembled WGS sequence"/>
</dbReference>
<dbReference type="EMBL" id="JBHRZH010000005">
    <property type="protein sequence ID" value="MFC3760385.1"/>
    <property type="molecule type" value="Genomic_DNA"/>
</dbReference>
<feature type="domain" description="Aminoglycoside phosphotransferase" evidence="1">
    <location>
        <begin position="29"/>
        <end position="244"/>
    </location>
</feature>
<dbReference type="InterPro" id="IPR011009">
    <property type="entry name" value="Kinase-like_dom_sf"/>
</dbReference>
<dbReference type="Gene3D" id="3.30.200.20">
    <property type="entry name" value="Phosphorylase Kinase, domain 1"/>
    <property type="match status" value="1"/>
</dbReference>
<evidence type="ECO:0000259" key="1">
    <source>
        <dbReference type="Pfam" id="PF01636"/>
    </source>
</evidence>
<reference evidence="3" key="1">
    <citation type="journal article" date="2019" name="Int. J. Syst. Evol. Microbiol.">
        <title>The Global Catalogue of Microorganisms (GCM) 10K type strain sequencing project: providing services to taxonomists for standard genome sequencing and annotation.</title>
        <authorList>
            <consortium name="The Broad Institute Genomics Platform"/>
            <consortium name="The Broad Institute Genome Sequencing Center for Infectious Disease"/>
            <person name="Wu L."/>
            <person name="Ma J."/>
        </authorList>
    </citation>
    <scope>NUCLEOTIDE SEQUENCE [LARGE SCALE GENOMIC DNA]</scope>
    <source>
        <strain evidence="3">CGMCC 4.7241</strain>
    </source>
</reference>
<keyword evidence="3" id="KW-1185">Reference proteome</keyword>
<sequence>MRHREPVADGPGWAAVIAESVPGASVRGVSRVGGGVVAETFAVDTSDGGVIVKRYPRRRSTTVQNEWERLSFAQRMDVPVPRPLALDAEGRWFGMPALAMTRLDGSPDVSPSNVDGWLQELASALAAIHATDTAGAGGALLRKSAVETWRPPKPRRPSTLVDHTVAAIQCHLPNVSWQPVLIHGDFHPGNTLWNDGKLTGIADWCESRLGPAAYELAYCRADVALLLDREAADRLTDHYVTAGGATPQDLPVFDLVCGLDALRKSARMLTAYRQQGRTDSPRQFADRASAFLRHTLAELGAPC</sequence>
<dbReference type="Pfam" id="PF01636">
    <property type="entry name" value="APH"/>
    <property type="match status" value="1"/>
</dbReference>
<comment type="caution">
    <text evidence="2">The sequence shown here is derived from an EMBL/GenBank/DDBJ whole genome shotgun (WGS) entry which is preliminary data.</text>
</comment>
<dbReference type="RefSeq" id="WP_205122565.1">
    <property type="nucleotide sequence ID" value="NZ_JAFBCM010000001.1"/>
</dbReference>
<dbReference type="InterPro" id="IPR002575">
    <property type="entry name" value="Aminoglycoside_PTrfase"/>
</dbReference>